<keyword evidence="5" id="KW-1003">Cell membrane</keyword>
<evidence type="ECO:0000256" key="9">
    <source>
        <dbReference type="ARBA" id="ARBA00022692"/>
    </source>
</evidence>
<comment type="caution">
    <text evidence="25">The sequence shown here is derived from an EMBL/GenBank/DDBJ whole genome shotgun (WGS) entry which is preliminary data.</text>
</comment>
<dbReference type="GO" id="GO:0006654">
    <property type="term" value="P:phosphatidic acid biosynthetic process"/>
    <property type="evidence" value="ECO:0007669"/>
    <property type="project" value="InterPro"/>
</dbReference>
<dbReference type="Proteomes" id="UP000280405">
    <property type="component" value="Unassembled WGS sequence"/>
</dbReference>
<dbReference type="AlphaFoldDB" id="A0A3A8EC71"/>
<evidence type="ECO:0000256" key="5">
    <source>
        <dbReference type="ARBA" id="ARBA00022475"/>
    </source>
</evidence>
<dbReference type="InterPro" id="IPR000829">
    <property type="entry name" value="DAGK"/>
</dbReference>
<dbReference type="OrthoDB" id="9796011at2"/>
<comment type="similarity">
    <text evidence="2 24">Belongs to the bacterial diacylglycerol kinase family.</text>
</comment>
<organism evidence="25 26">
    <name type="scientific">Acinetobacter rongchengensis</name>
    <dbReference type="NCBI Taxonomy" id="2419601"/>
    <lineage>
        <taxon>Bacteria</taxon>
        <taxon>Pseudomonadati</taxon>
        <taxon>Pseudomonadota</taxon>
        <taxon>Gammaproteobacteria</taxon>
        <taxon>Moraxellales</taxon>
        <taxon>Moraxellaceae</taxon>
        <taxon>Acinetobacter</taxon>
    </lineage>
</organism>
<evidence type="ECO:0000256" key="16">
    <source>
        <dbReference type="ARBA" id="ARBA00023098"/>
    </source>
</evidence>
<dbReference type="GO" id="GO:0005524">
    <property type="term" value="F:ATP binding"/>
    <property type="evidence" value="ECO:0007669"/>
    <property type="project" value="UniProtKB-KW"/>
</dbReference>
<dbReference type="PANTHER" id="PTHR34299:SF1">
    <property type="entry name" value="DIACYLGLYCEROL KINASE"/>
    <property type="match status" value="1"/>
</dbReference>
<keyword evidence="17 24" id="KW-0472">Membrane</keyword>
<feature type="binding site" evidence="21">
    <location>
        <begin position="54"/>
        <end position="57"/>
    </location>
    <ligand>
        <name>substrate</name>
    </ligand>
</feature>
<feature type="binding site" evidence="22">
    <location>
        <position position="83"/>
    </location>
    <ligand>
        <name>ATP</name>
        <dbReference type="ChEBI" id="CHEBI:30616"/>
    </ligand>
</feature>
<accession>A0A3A8EC71</accession>
<evidence type="ECO:0000256" key="2">
    <source>
        <dbReference type="ARBA" id="ARBA00005967"/>
    </source>
</evidence>
<feature type="binding site" evidence="21">
    <location>
        <position position="16"/>
    </location>
    <ligand>
        <name>substrate</name>
    </ligand>
</feature>
<evidence type="ECO:0000256" key="10">
    <source>
        <dbReference type="ARBA" id="ARBA00022723"/>
    </source>
</evidence>
<dbReference type="PANTHER" id="PTHR34299">
    <property type="entry name" value="DIACYLGLYCEROL KINASE"/>
    <property type="match status" value="1"/>
</dbReference>
<comment type="subcellular location">
    <subcellularLocation>
        <location evidence="1 24">Cell inner membrane</location>
        <topology evidence="1 24">Multi-pass membrane protein</topology>
    </subcellularLocation>
</comment>
<keyword evidence="6" id="KW-0444">Lipid biosynthesis</keyword>
<keyword evidence="12 24" id="KW-0418">Kinase</keyword>
<keyword evidence="9 24" id="KW-0812">Transmembrane</keyword>
<dbReference type="EMBL" id="RAXT01000101">
    <property type="protein sequence ID" value="RKG31799.1"/>
    <property type="molecule type" value="Genomic_DNA"/>
</dbReference>
<feature type="binding site" evidence="22">
    <location>
        <position position="35"/>
    </location>
    <ligand>
        <name>ATP</name>
        <dbReference type="ChEBI" id="CHEBI:30616"/>
    </ligand>
</feature>
<evidence type="ECO:0000256" key="7">
    <source>
        <dbReference type="ARBA" id="ARBA00022519"/>
    </source>
</evidence>
<keyword evidence="18" id="KW-0594">Phospholipid biosynthesis</keyword>
<evidence type="ECO:0000256" key="20">
    <source>
        <dbReference type="PIRSR" id="PIRSR600829-1"/>
    </source>
</evidence>
<keyword evidence="26" id="KW-1185">Reference proteome</keyword>
<dbReference type="InterPro" id="IPR033718">
    <property type="entry name" value="DAGK_prok"/>
</dbReference>
<evidence type="ECO:0000256" key="23">
    <source>
        <dbReference type="PIRSR" id="PIRSR600829-4"/>
    </source>
</evidence>
<dbReference type="InterPro" id="IPR036945">
    <property type="entry name" value="DAGK_sf"/>
</dbReference>
<evidence type="ECO:0000256" key="8">
    <source>
        <dbReference type="ARBA" id="ARBA00022679"/>
    </source>
</evidence>
<protein>
    <recommendedName>
        <fullName evidence="4 24">Diacylglycerol kinase</fullName>
        <ecNumber evidence="3 24">2.7.1.107</ecNumber>
    </recommendedName>
</protein>
<dbReference type="PROSITE" id="PS01069">
    <property type="entry name" value="DAGK_PROKAR"/>
    <property type="match status" value="1"/>
</dbReference>
<keyword evidence="19 24" id="KW-1208">Phospholipid metabolism</keyword>
<feature type="binding site" evidence="23">
    <location>
        <position position="35"/>
    </location>
    <ligand>
        <name>a divalent metal cation</name>
        <dbReference type="ChEBI" id="CHEBI:60240"/>
    </ligand>
</feature>
<feature type="transmembrane region" description="Helical" evidence="24">
    <location>
        <begin position="63"/>
        <end position="86"/>
    </location>
</feature>
<evidence type="ECO:0000256" key="1">
    <source>
        <dbReference type="ARBA" id="ARBA00004429"/>
    </source>
</evidence>
<feature type="active site" description="Proton acceptor" evidence="20">
    <location>
        <position position="76"/>
    </location>
</feature>
<feature type="binding site" evidence="23">
    <location>
        <position position="83"/>
    </location>
    <ligand>
        <name>a divalent metal cation</name>
        <dbReference type="ChEBI" id="CHEBI:60240"/>
    </ligand>
</feature>
<evidence type="ECO:0000256" key="21">
    <source>
        <dbReference type="PIRSR" id="PIRSR600829-2"/>
    </source>
</evidence>
<dbReference type="CDD" id="cd14264">
    <property type="entry name" value="DAGK_IM"/>
    <property type="match status" value="1"/>
</dbReference>
<evidence type="ECO:0000256" key="4">
    <source>
        <dbReference type="ARBA" id="ARBA00017575"/>
    </source>
</evidence>
<proteinExistence type="inferred from homology"/>
<evidence type="ECO:0000256" key="18">
    <source>
        <dbReference type="ARBA" id="ARBA00023209"/>
    </source>
</evidence>
<dbReference type="GO" id="GO:0005886">
    <property type="term" value="C:plasma membrane"/>
    <property type="evidence" value="ECO:0007669"/>
    <property type="project" value="UniProtKB-SubCell"/>
</dbReference>
<keyword evidence="11 22" id="KW-0547">Nucleotide-binding</keyword>
<name>A0A3A8EC71_9GAMM</name>
<dbReference type="GO" id="GO:0004143">
    <property type="term" value="F:ATP-dependent diacylglycerol kinase activity"/>
    <property type="evidence" value="ECO:0007669"/>
    <property type="project" value="UniProtKB-EC"/>
</dbReference>
<feature type="binding site" evidence="22">
    <location>
        <position position="16"/>
    </location>
    <ligand>
        <name>ATP</name>
        <dbReference type="ChEBI" id="CHEBI:30616"/>
    </ligand>
</feature>
<evidence type="ECO:0000256" key="13">
    <source>
        <dbReference type="ARBA" id="ARBA00022840"/>
    </source>
</evidence>
<keyword evidence="15 24" id="KW-1133">Transmembrane helix</keyword>
<dbReference type="Gene3D" id="1.10.287.3610">
    <property type="match status" value="1"/>
</dbReference>
<feature type="binding site" evidence="22">
    <location>
        <position position="23"/>
    </location>
    <ligand>
        <name>ATP</name>
        <dbReference type="ChEBI" id="CHEBI:30616"/>
    </ligand>
</feature>
<keyword evidence="13 22" id="KW-0067">ATP-binding</keyword>
<evidence type="ECO:0000256" key="12">
    <source>
        <dbReference type="ARBA" id="ARBA00022777"/>
    </source>
</evidence>
<reference evidence="25 26" key="1">
    <citation type="submission" date="2018-09" db="EMBL/GenBank/DDBJ databases">
        <title>The draft genome of Acinetobacter spp. strains.</title>
        <authorList>
            <person name="Qin J."/>
            <person name="Feng Y."/>
            <person name="Zong Z."/>
        </authorList>
    </citation>
    <scope>NUCLEOTIDE SEQUENCE [LARGE SCALE GENOMIC DNA]</scope>
    <source>
        <strain evidence="25 26">WCHAc060115</strain>
    </source>
</reference>
<keyword evidence="16 24" id="KW-0443">Lipid metabolism</keyword>
<evidence type="ECO:0000256" key="17">
    <source>
        <dbReference type="ARBA" id="ARBA00023136"/>
    </source>
</evidence>
<keyword evidence="8 24" id="KW-0808">Transferase</keyword>
<keyword evidence="14 23" id="KW-0460">Magnesium</keyword>
<feature type="binding site" evidence="22">
    <location>
        <begin position="101"/>
        <end position="102"/>
    </location>
    <ligand>
        <name>ATP</name>
        <dbReference type="ChEBI" id="CHEBI:30616"/>
    </ligand>
</feature>
<evidence type="ECO:0000256" key="3">
    <source>
        <dbReference type="ARBA" id="ARBA00012133"/>
    </source>
</evidence>
<feature type="transmembrane region" description="Helical" evidence="24">
    <location>
        <begin position="106"/>
        <end position="127"/>
    </location>
</feature>
<evidence type="ECO:0000256" key="6">
    <source>
        <dbReference type="ARBA" id="ARBA00022516"/>
    </source>
</evidence>
<evidence type="ECO:0000256" key="22">
    <source>
        <dbReference type="PIRSR" id="PIRSR600829-3"/>
    </source>
</evidence>
<evidence type="ECO:0000256" key="24">
    <source>
        <dbReference type="RuleBase" id="RU363065"/>
    </source>
</evidence>
<gene>
    <name evidence="25" type="ORF">D7V20_18490</name>
</gene>
<comment type="cofactor">
    <cofactor evidence="23">
        <name>Mg(2+)</name>
        <dbReference type="ChEBI" id="CHEBI:18420"/>
    </cofactor>
    <text evidence="23">Mn(2+), Zn(2+), Cd(2+) and Co(2+) support activity to lesser extents.</text>
</comment>
<evidence type="ECO:0000256" key="11">
    <source>
        <dbReference type="ARBA" id="ARBA00022741"/>
    </source>
</evidence>
<dbReference type="Pfam" id="PF01219">
    <property type="entry name" value="DAGK_prokar"/>
    <property type="match status" value="1"/>
</dbReference>
<comment type="function">
    <text evidence="24">Catalyzes the ATP-dependent phosphorylation of sn-l,2-diacylglycerol (DAG) to phosphatidic acid. Involved in the recycling of diacylglycerol produced as a by-product during membrane-derived oligosaccharide (MDO) biosynthesis.</text>
</comment>
<feature type="binding site" evidence="22">
    <location>
        <begin position="92"/>
        <end position="94"/>
    </location>
    <ligand>
        <name>ATP</name>
        <dbReference type="ChEBI" id="CHEBI:30616"/>
    </ligand>
</feature>
<keyword evidence="7 24" id="KW-0997">Cell inner membrane</keyword>
<feature type="binding site" evidence="21">
    <location>
        <position position="105"/>
    </location>
    <ligand>
        <name>substrate</name>
    </ligand>
</feature>
<dbReference type="EC" id="2.7.1.107" evidence="3 24"/>
<evidence type="ECO:0000256" key="15">
    <source>
        <dbReference type="ARBA" id="ARBA00022989"/>
    </source>
</evidence>
<feature type="transmembrane region" description="Helical" evidence="24">
    <location>
        <begin position="37"/>
        <end position="57"/>
    </location>
</feature>
<dbReference type="RefSeq" id="WP_005404852.1">
    <property type="nucleotide sequence ID" value="NZ_RAXT01000101.1"/>
</dbReference>
<dbReference type="GO" id="GO:0046872">
    <property type="term" value="F:metal ion binding"/>
    <property type="evidence" value="ECO:0007669"/>
    <property type="project" value="UniProtKB-KW"/>
</dbReference>
<evidence type="ECO:0000256" key="14">
    <source>
        <dbReference type="ARBA" id="ARBA00022842"/>
    </source>
</evidence>
<evidence type="ECO:0000313" key="25">
    <source>
        <dbReference type="EMBL" id="RKG31799.1"/>
    </source>
</evidence>
<keyword evidence="10 23" id="KW-0479">Metal-binding</keyword>
<comment type="catalytic activity">
    <reaction evidence="24">
        <text>a 1,2-diacyl-sn-glycerol + ATP = a 1,2-diacyl-sn-glycero-3-phosphate + ADP + H(+)</text>
        <dbReference type="Rhea" id="RHEA:10272"/>
        <dbReference type="ChEBI" id="CHEBI:15378"/>
        <dbReference type="ChEBI" id="CHEBI:17815"/>
        <dbReference type="ChEBI" id="CHEBI:30616"/>
        <dbReference type="ChEBI" id="CHEBI:58608"/>
        <dbReference type="ChEBI" id="CHEBI:456216"/>
        <dbReference type="EC" id="2.7.1.107"/>
    </reaction>
</comment>
<feature type="binding site" evidence="21">
    <location>
        <position position="76"/>
    </location>
    <ligand>
        <name>substrate</name>
    </ligand>
</feature>
<evidence type="ECO:0000256" key="19">
    <source>
        <dbReference type="ARBA" id="ARBA00023264"/>
    </source>
</evidence>
<evidence type="ECO:0000313" key="26">
    <source>
        <dbReference type="Proteomes" id="UP000280405"/>
    </source>
</evidence>
<sequence length="128" mass="14116">MSPDRSLYKGTSGIQRIFNATRYSMAGLKTAFQNEAAFRQILLINLILIPLSFWMPVSRVEQALMVAVCLLALIIELINSAIEAVVDRISMERHELSKNAKDMGSAAQFVALSLIALTWGIILAGHLI</sequence>